<feature type="region of interest" description="Disordered" evidence="1">
    <location>
        <begin position="1"/>
        <end position="20"/>
    </location>
</feature>
<accession>A0AAV1RKR4</accession>
<gene>
    <name evidence="2" type="ORF">DCAF_LOCUS11344</name>
</gene>
<evidence type="ECO:0000256" key="1">
    <source>
        <dbReference type="SAM" id="MobiDB-lite"/>
    </source>
</evidence>
<organism evidence="2 3">
    <name type="scientific">Dovyalis caffra</name>
    <dbReference type="NCBI Taxonomy" id="77055"/>
    <lineage>
        <taxon>Eukaryota</taxon>
        <taxon>Viridiplantae</taxon>
        <taxon>Streptophyta</taxon>
        <taxon>Embryophyta</taxon>
        <taxon>Tracheophyta</taxon>
        <taxon>Spermatophyta</taxon>
        <taxon>Magnoliopsida</taxon>
        <taxon>eudicotyledons</taxon>
        <taxon>Gunneridae</taxon>
        <taxon>Pentapetalae</taxon>
        <taxon>rosids</taxon>
        <taxon>fabids</taxon>
        <taxon>Malpighiales</taxon>
        <taxon>Salicaceae</taxon>
        <taxon>Flacourtieae</taxon>
        <taxon>Dovyalis</taxon>
    </lineage>
</organism>
<dbReference type="Proteomes" id="UP001314170">
    <property type="component" value="Unassembled WGS sequence"/>
</dbReference>
<reference evidence="2 3" key="1">
    <citation type="submission" date="2024-01" db="EMBL/GenBank/DDBJ databases">
        <authorList>
            <person name="Waweru B."/>
        </authorList>
    </citation>
    <scope>NUCLEOTIDE SEQUENCE [LARGE SCALE GENOMIC DNA]</scope>
</reference>
<name>A0AAV1RKR4_9ROSI</name>
<evidence type="ECO:0000313" key="2">
    <source>
        <dbReference type="EMBL" id="CAK7336336.1"/>
    </source>
</evidence>
<keyword evidence="3" id="KW-1185">Reference proteome</keyword>
<proteinExistence type="predicted"/>
<protein>
    <submittedName>
        <fullName evidence="2">Uncharacterized protein</fullName>
    </submittedName>
</protein>
<comment type="caution">
    <text evidence="2">The sequence shown here is derived from an EMBL/GenBank/DDBJ whole genome shotgun (WGS) entry which is preliminary data.</text>
</comment>
<sequence length="64" mass="7195">MSGLSPTYSRRSMRRSSPGFKHNCPGYAFKVSKLYVTLLSGELLRDGKPGQYHSSRAHLLITPR</sequence>
<evidence type="ECO:0000313" key="3">
    <source>
        <dbReference type="Proteomes" id="UP001314170"/>
    </source>
</evidence>
<dbReference type="EMBL" id="CAWUPB010000994">
    <property type="protein sequence ID" value="CAK7336336.1"/>
    <property type="molecule type" value="Genomic_DNA"/>
</dbReference>
<dbReference type="AlphaFoldDB" id="A0AAV1RKR4"/>
<feature type="compositionally biased region" description="Polar residues" evidence="1">
    <location>
        <begin position="1"/>
        <end position="10"/>
    </location>
</feature>